<feature type="transmembrane region" description="Helical" evidence="9">
    <location>
        <begin position="190"/>
        <end position="211"/>
    </location>
</feature>
<evidence type="ECO:0000256" key="7">
    <source>
        <dbReference type="ARBA" id="ARBA00023065"/>
    </source>
</evidence>
<evidence type="ECO:0000256" key="8">
    <source>
        <dbReference type="ARBA" id="ARBA00023136"/>
    </source>
</evidence>
<keyword evidence="5" id="KW-0732">Signal</keyword>
<organism evidence="11 12">
    <name type="scientific">Gloeomargarita lithophora Alchichica-D10</name>
    <dbReference type="NCBI Taxonomy" id="1188229"/>
    <lineage>
        <taxon>Bacteria</taxon>
        <taxon>Bacillati</taxon>
        <taxon>Cyanobacteriota</taxon>
        <taxon>Cyanophyceae</taxon>
        <taxon>Gloeomargaritales</taxon>
        <taxon>Gloeomargaritaceae</taxon>
        <taxon>Gloeomargarita</taxon>
    </lineage>
</organism>
<feature type="transmembrane region" description="Helical" evidence="9">
    <location>
        <begin position="18"/>
        <end position="37"/>
    </location>
</feature>
<evidence type="ECO:0000256" key="1">
    <source>
        <dbReference type="ARBA" id="ARBA00004141"/>
    </source>
</evidence>
<reference evidence="11 12" key="1">
    <citation type="submission" date="2016-10" db="EMBL/GenBank/DDBJ databases">
        <title>Description of Gloeomargarita lithophora gen. nov., sp. nov., a thylakoid-bearing basal-branching cyanobacterium with intracellular carbonates, and proposal for Gloeomargaritales ord. nov.</title>
        <authorList>
            <person name="Moreira D."/>
            <person name="Tavera R."/>
            <person name="Benzerara K."/>
            <person name="Skouri-Panet F."/>
            <person name="Couradeau E."/>
            <person name="Gerard E."/>
            <person name="Loussert C."/>
            <person name="Novelo E."/>
            <person name="Zivanovic Y."/>
            <person name="Lopez-Garcia P."/>
        </authorList>
    </citation>
    <scope>NUCLEOTIDE SEQUENCE [LARGE SCALE GENOMIC DNA]</scope>
    <source>
        <strain evidence="11 12">D10</strain>
    </source>
</reference>
<proteinExistence type="predicted"/>
<evidence type="ECO:0000256" key="4">
    <source>
        <dbReference type="ARBA" id="ARBA00022692"/>
    </source>
</evidence>
<dbReference type="InterPro" id="IPR006153">
    <property type="entry name" value="Cation/H_exchanger_TM"/>
</dbReference>
<keyword evidence="7" id="KW-0406">Ion transport</keyword>
<evidence type="ECO:0000256" key="6">
    <source>
        <dbReference type="ARBA" id="ARBA00022989"/>
    </source>
</evidence>
<evidence type="ECO:0000256" key="9">
    <source>
        <dbReference type="SAM" id="Phobius"/>
    </source>
</evidence>
<dbReference type="InterPro" id="IPR045158">
    <property type="entry name" value="KEA4/5/6-like"/>
</dbReference>
<dbReference type="PROSITE" id="PS51201">
    <property type="entry name" value="RCK_N"/>
    <property type="match status" value="1"/>
</dbReference>
<protein>
    <submittedName>
        <fullName evidence="11">Monovalent cation:proton antiporter-2 (CPA2) family protein</fullName>
    </submittedName>
</protein>
<feature type="transmembrane region" description="Helical" evidence="9">
    <location>
        <begin position="231"/>
        <end position="247"/>
    </location>
</feature>
<feature type="transmembrane region" description="Helical" evidence="9">
    <location>
        <begin position="130"/>
        <end position="149"/>
    </location>
</feature>
<feature type="transmembrane region" description="Helical" evidence="9">
    <location>
        <begin position="97"/>
        <end position="118"/>
    </location>
</feature>
<dbReference type="InterPro" id="IPR038770">
    <property type="entry name" value="Na+/solute_symporter_sf"/>
</dbReference>
<comment type="subcellular location">
    <subcellularLocation>
        <location evidence="1">Membrane</location>
        <topology evidence="1">Multi-pass membrane protein</topology>
    </subcellularLocation>
</comment>
<dbReference type="KEGG" id="glt:GlitD10_2946"/>
<dbReference type="AlphaFoldDB" id="A0A1J0AHC1"/>
<dbReference type="Pfam" id="PF00999">
    <property type="entry name" value="Na_H_Exchanger"/>
    <property type="match status" value="1"/>
</dbReference>
<feature type="transmembrane region" description="Helical" evidence="9">
    <location>
        <begin position="369"/>
        <end position="391"/>
    </location>
</feature>
<dbReference type="PANTHER" id="PTHR16254">
    <property type="entry name" value="POTASSIUM/PROTON ANTIPORTER-RELATED"/>
    <property type="match status" value="1"/>
</dbReference>
<keyword evidence="2" id="KW-0813">Transport</keyword>
<dbReference type="InterPro" id="IPR036291">
    <property type="entry name" value="NAD(P)-bd_dom_sf"/>
</dbReference>
<feature type="transmembrane region" description="Helical" evidence="9">
    <location>
        <begin position="44"/>
        <end position="62"/>
    </location>
</feature>
<feature type="domain" description="RCK N-terminal" evidence="10">
    <location>
        <begin position="414"/>
        <end position="530"/>
    </location>
</feature>
<evidence type="ECO:0000313" key="11">
    <source>
        <dbReference type="EMBL" id="APB35291.1"/>
    </source>
</evidence>
<dbReference type="EMBL" id="CP017675">
    <property type="protein sequence ID" value="APB35291.1"/>
    <property type="molecule type" value="Genomic_DNA"/>
</dbReference>
<dbReference type="STRING" id="1188229.GlitD10_2946"/>
<feature type="transmembrane region" description="Helical" evidence="9">
    <location>
        <begin position="161"/>
        <end position="184"/>
    </location>
</feature>
<keyword evidence="12" id="KW-1185">Reference proteome</keyword>
<feature type="transmembrane region" description="Helical" evidence="9">
    <location>
        <begin position="68"/>
        <end position="85"/>
    </location>
</feature>
<dbReference type="SUPFAM" id="SSF51735">
    <property type="entry name" value="NAD(P)-binding Rossmann-fold domains"/>
    <property type="match status" value="1"/>
</dbReference>
<keyword evidence="4 9" id="KW-0812">Transmembrane</keyword>
<feature type="transmembrane region" description="Helical" evidence="9">
    <location>
        <begin position="333"/>
        <end position="357"/>
    </location>
</feature>
<keyword evidence="3" id="KW-0050">Antiport</keyword>
<evidence type="ECO:0000256" key="3">
    <source>
        <dbReference type="ARBA" id="ARBA00022449"/>
    </source>
</evidence>
<evidence type="ECO:0000313" key="12">
    <source>
        <dbReference type="Proteomes" id="UP000180235"/>
    </source>
</evidence>
<dbReference type="Gene3D" id="1.20.1530.20">
    <property type="match status" value="1"/>
</dbReference>
<evidence type="ECO:0000256" key="5">
    <source>
        <dbReference type="ARBA" id="ARBA00022729"/>
    </source>
</evidence>
<dbReference type="GO" id="GO:0015386">
    <property type="term" value="F:potassium:proton antiporter activity"/>
    <property type="evidence" value="ECO:0007669"/>
    <property type="project" value="InterPro"/>
</dbReference>
<keyword evidence="6 9" id="KW-1133">Transmembrane helix</keyword>
<sequence>MVKKGIGVGWVVEADLRLIVDLVIVLATALGGGLLASALKQPPLLGYILAGVVIGPAGLAGIREVVQVETLAQFGVTLLLFSLGVEFSLGKLRRVGAIALGGGLLQMGLTIGLTAYAVSATGWLSPRAGVVLGTILALSSTAVALKSLAETGQTESLAGQAMLGILIVQDLAVGLILAVLPALSATWDDLGLALGLALVKLLGFSVGALALGRWGVPPLLRFLAQRESRELFLLGVICLCVGIALFTQKLGLSSEMGAFVAGVMIADVEYADQTLAYVEPLRDVFGALFFASIGMLIDPQFILAHAPLIAGLVLLVMVGKFLVVVPVTRLFGYSWPMAVLVGCGLSQIGEFSFILATAGQGLGLISRHIYLLVVGTTAITLLVSPVLLQWVGHLLERWQMAGEPESLKVVSLFRDHLVICGYGQIGQDVAQIVAAHGGSLLILEQSERAIAQVRRRELTYLPGDATSWSILHRANLSQARAMVITIPDLASIRLCLKRALQLAGDLEIIVCAPRKEYIDALYRLGATKVIHPDFEASLGLSSHLLTQLGVPLEQIQLELAEIRNHHYQDLSLAEAVCLLPITPPSLSSAS</sequence>
<name>A0A1J0AHC1_9CYAN</name>
<keyword evidence="8 9" id="KW-0472">Membrane</keyword>
<dbReference type="InterPro" id="IPR003148">
    <property type="entry name" value="RCK_N"/>
</dbReference>
<feature type="transmembrane region" description="Helical" evidence="9">
    <location>
        <begin position="308"/>
        <end position="327"/>
    </location>
</feature>
<dbReference type="Proteomes" id="UP000180235">
    <property type="component" value="Chromosome"/>
</dbReference>
<dbReference type="Gene3D" id="3.40.50.720">
    <property type="entry name" value="NAD(P)-binding Rossmann-like Domain"/>
    <property type="match status" value="1"/>
</dbReference>
<evidence type="ECO:0000259" key="10">
    <source>
        <dbReference type="PROSITE" id="PS51201"/>
    </source>
</evidence>
<dbReference type="GO" id="GO:0016020">
    <property type="term" value="C:membrane"/>
    <property type="evidence" value="ECO:0007669"/>
    <property type="project" value="UniProtKB-SubCell"/>
</dbReference>
<dbReference type="PANTHER" id="PTHR16254:SF14">
    <property type="entry name" value="TRANSMEMBRANE AND COILED-COIL DOMAIN-CONTAINING PROTEIN 3"/>
    <property type="match status" value="1"/>
</dbReference>
<evidence type="ECO:0000256" key="2">
    <source>
        <dbReference type="ARBA" id="ARBA00022448"/>
    </source>
</evidence>
<dbReference type="Pfam" id="PF02254">
    <property type="entry name" value="TrkA_N"/>
    <property type="match status" value="1"/>
</dbReference>
<gene>
    <name evidence="11" type="ORF">GlitD10_2946</name>
</gene>
<accession>A0A1J0AHC1</accession>